<sequence length="185" mass="19617">MPVLPISFASHLAALPTDWGSVTLAQAIRLADLGEQATLQDCLAVLLDCSAPELLSLQPRQLQQALAAGLFLSEPMPTRESYQRPTVLQLGEVEVPVLDSLEEISFGQAADIGALMQELGGDVAQLRLKVLATILQPAYHGTAYDTNQVAEVEQLCGAVKLREALPLTDFFLPSSTASAGPTPPA</sequence>
<protein>
    <submittedName>
        <fullName evidence="1">Uncharacterized protein</fullName>
    </submittedName>
</protein>
<proteinExistence type="predicted"/>
<evidence type="ECO:0000313" key="1">
    <source>
        <dbReference type="EMBL" id="WBO86074.1"/>
    </source>
</evidence>
<reference evidence="1 2" key="1">
    <citation type="journal article" date="2011" name="Int. J. Syst. Evol. Microbiol.">
        <title>Hymenobacter yonginensis sp. nov., isolated from a mesotrophic artificial lake.</title>
        <authorList>
            <person name="Joung Y."/>
            <person name="Cho S.H."/>
            <person name="Kim H."/>
            <person name="Kim S.B."/>
            <person name="Joh K."/>
        </authorList>
    </citation>
    <scope>NUCLEOTIDE SEQUENCE [LARGE SCALE GENOMIC DNA]</scope>
    <source>
        <strain evidence="1 2">KCTC 22745</strain>
    </source>
</reference>
<keyword evidence="2" id="KW-1185">Reference proteome</keyword>
<organism evidence="1 2">
    <name type="scientific">Hymenobacter yonginensis</name>
    <dbReference type="NCBI Taxonomy" id="748197"/>
    <lineage>
        <taxon>Bacteria</taxon>
        <taxon>Pseudomonadati</taxon>
        <taxon>Bacteroidota</taxon>
        <taxon>Cytophagia</taxon>
        <taxon>Cytophagales</taxon>
        <taxon>Hymenobacteraceae</taxon>
        <taxon>Hymenobacter</taxon>
    </lineage>
</organism>
<accession>A0ABY7PU37</accession>
<dbReference type="EMBL" id="CP115396">
    <property type="protein sequence ID" value="WBO86074.1"/>
    <property type="molecule type" value="Genomic_DNA"/>
</dbReference>
<evidence type="ECO:0000313" key="2">
    <source>
        <dbReference type="Proteomes" id="UP001211872"/>
    </source>
</evidence>
<dbReference type="RefSeq" id="WP_270128664.1">
    <property type="nucleotide sequence ID" value="NZ_CP115396.1"/>
</dbReference>
<dbReference type="Proteomes" id="UP001211872">
    <property type="component" value="Chromosome"/>
</dbReference>
<name>A0ABY7PU37_9BACT</name>
<gene>
    <name evidence="1" type="ORF">O9Z63_07415</name>
</gene>